<dbReference type="Pfam" id="PF14595">
    <property type="entry name" value="Thioredoxin_9"/>
    <property type="match status" value="1"/>
</dbReference>
<dbReference type="Gene3D" id="3.40.30.10">
    <property type="entry name" value="Glutaredoxin"/>
    <property type="match status" value="1"/>
</dbReference>
<accession>A0A1F6C5L2</accession>
<reference evidence="1 2" key="1">
    <citation type="journal article" date="2016" name="Nat. Commun.">
        <title>Thousands of microbial genomes shed light on interconnected biogeochemical processes in an aquifer system.</title>
        <authorList>
            <person name="Anantharaman K."/>
            <person name="Brown C.T."/>
            <person name="Hug L.A."/>
            <person name="Sharon I."/>
            <person name="Castelle C.J."/>
            <person name="Probst A.J."/>
            <person name="Thomas B.C."/>
            <person name="Singh A."/>
            <person name="Wilkins M.J."/>
            <person name="Karaoz U."/>
            <person name="Brodie E.L."/>
            <person name="Williams K.H."/>
            <person name="Hubbard S.S."/>
            <person name="Banfield J.F."/>
        </authorList>
    </citation>
    <scope>NUCLEOTIDE SEQUENCE [LARGE SCALE GENOMIC DNA]</scope>
    <source>
        <strain evidence="2">RIFCSPLOWO2_12_FULL_64_10</strain>
    </source>
</reference>
<evidence type="ECO:0000313" key="2">
    <source>
        <dbReference type="Proteomes" id="UP000178606"/>
    </source>
</evidence>
<comment type="caution">
    <text evidence="1">The sequence shown here is derived from an EMBL/GenBank/DDBJ whole genome shotgun (WGS) entry which is preliminary data.</text>
</comment>
<dbReference type="EMBL" id="MFKF01000413">
    <property type="protein sequence ID" value="OGG44167.1"/>
    <property type="molecule type" value="Genomic_DNA"/>
</dbReference>
<proteinExistence type="predicted"/>
<gene>
    <name evidence="1" type="ORF">A3F84_08645</name>
</gene>
<name>A0A1F6C5L2_HANXR</name>
<dbReference type="AlphaFoldDB" id="A0A1F6C5L2"/>
<evidence type="ECO:0000313" key="1">
    <source>
        <dbReference type="EMBL" id="OGG44167.1"/>
    </source>
</evidence>
<protein>
    <submittedName>
        <fullName evidence="1">Uncharacterized protein</fullName>
    </submittedName>
</protein>
<organism evidence="1 2">
    <name type="scientific">Handelsmanbacteria sp. (strain RIFCSPLOWO2_12_FULL_64_10)</name>
    <dbReference type="NCBI Taxonomy" id="1817868"/>
    <lineage>
        <taxon>Bacteria</taxon>
        <taxon>Candidatus Handelsmaniibacteriota</taxon>
    </lineage>
</organism>
<dbReference type="Proteomes" id="UP000178606">
    <property type="component" value="Unassembled WGS sequence"/>
</dbReference>
<sequence length="127" mass="14217">MRDDNKDLMAQFMNGPYESVPVFAFFDQNWNCQSVFIERPKSVTELRAQKTKAIYESDPAFGPNGNSATNMPEDVRARFQAARSGMSAETRAFYVSESIRELREIAEELASKPSSATWRGNLAAVPA</sequence>